<name>A0A2P2E0N3_9LEPT</name>
<organism evidence="2 3">
    <name type="scientific">Leptospira ryugenii</name>
    <dbReference type="NCBI Taxonomy" id="1917863"/>
    <lineage>
        <taxon>Bacteria</taxon>
        <taxon>Pseudomonadati</taxon>
        <taxon>Spirochaetota</taxon>
        <taxon>Spirochaetia</taxon>
        <taxon>Leptospirales</taxon>
        <taxon>Leptospiraceae</taxon>
        <taxon>Leptospira</taxon>
    </lineage>
</organism>
<feature type="compositionally biased region" description="Basic residues" evidence="1">
    <location>
        <begin position="1"/>
        <end position="13"/>
    </location>
</feature>
<feature type="compositionally biased region" description="Polar residues" evidence="1">
    <location>
        <begin position="37"/>
        <end position="47"/>
    </location>
</feature>
<reference evidence="2 3" key="1">
    <citation type="submission" date="2018-02" db="EMBL/GenBank/DDBJ databases">
        <title>Novel Leptospira species isolated from soil and water in Japan.</title>
        <authorList>
            <person name="Nakao R."/>
            <person name="Masuzawa T."/>
        </authorList>
    </citation>
    <scope>NUCLEOTIDE SEQUENCE [LARGE SCALE GENOMIC DNA]</scope>
    <source>
        <strain evidence="2 3">YH101</strain>
    </source>
</reference>
<evidence type="ECO:0000313" key="2">
    <source>
        <dbReference type="EMBL" id="GBF50444.1"/>
    </source>
</evidence>
<gene>
    <name evidence="2" type="ORF">LPTSP4_19690</name>
</gene>
<dbReference type="EMBL" id="BFBB01000005">
    <property type="protein sequence ID" value="GBF50444.1"/>
    <property type="molecule type" value="Genomic_DNA"/>
</dbReference>
<comment type="caution">
    <text evidence="2">The sequence shown here is derived from an EMBL/GenBank/DDBJ whole genome shotgun (WGS) entry which is preliminary data.</text>
</comment>
<evidence type="ECO:0000313" key="3">
    <source>
        <dbReference type="Proteomes" id="UP000245133"/>
    </source>
</evidence>
<feature type="region of interest" description="Disordered" evidence="1">
    <location>
        <begin position="1"/>
        <end position="56"/>
    </location>
</feature>
<dbReference type="RefSeq" id="WP_167836974.1">
    <property type="nucleotide sequence ID" value="NZ_BFBB01000005.1"/>
</dbReference>
<keyword evidence="3" id="KW-1185">Reference proteome</keyword>
<dbReference type="AlphaFoldDB" id="A0A2P2E0N3"/>
<dbReference type="Proteomes" id="UP000245133">
    <property type="component" value="Unassembled WGS sequence"/>
</dbReference>
<proteinExistence type="predicted"/>
<protein>
    <submittedName>
        <fullName evidence="2">Uncharacterized protein</fullName>
    </submittedName>
</protein>
<sequence>MMRNAKKSAMGHKRNSEDNGNVRELGGQQKMDKKNGHCNSIEGQKNIVTMYPDITQ</sequence>
<accession>A0A2P2E0N3</accession>
<evidence type="ECO:0000256" key="1">
    <source>
        <dbReference type="SAM" id="MobiDB-lite"/>
    </source>
</evidence>